<dbReference type="FunFam" id="1.20.5.170:FF:000006">
    <property type="entry name" value="fos-related antigen 2 isoform X1"/>
    <property type="match status" value="1"/>
</dbReference>
<dbReference type="HOGENOM" id="CLU_049742_2_0_1"/>
<feature type="region of interest" description="Disordered" evidence="8">
    <location>
        <begin position="1"/>
        <end position="41"/>
    </location>
</feature>
<comment type="function">
    <text evidence="6">Nuclear phosphoprotein which forms a tight but non-covalently linked complex with the JUN/AP-1 transcription factor. FOS has a critical function in regulating the development of cells destined to form and maintain the skeleton. It is thought to have an important role in signal transduction, cell proliferation and differentiation.</text>
</comment>
<reference evidence="11" key="1">
    <citation type="journal article" date="2004" name="Nature">
        <title>Genome duplication in the teleost fish Tetraodon nigroviridis reveals the early vertebrate proto-karyotype.</title>
        <authorList>
            <person name="Jaillon O."/>
            <person name="Aury J.-M."/>
            <person name="Brunet F."/>
            <person name="Petit J.-L."/>
            <person name="Stange-Thomann N."/>
            <person name="Mauceli E."/>
            <person name="Bouneau L."/>
            <person name="Fischer C."/>
            <person name="Ozouf-Costaz C."/>
            <person name="Bernot A."/>
            <person name="Nicaud S."/>
            <person name="Jaffe D."/>
            <person name="Fisher S."/>
            <person name="Lutfalla G."/>
            <person name="Dossat C."/>
            <person name="Segurens B."/>
            <person name="Dasilva C."/>
            <person name="Salanoubat M."/>
            <person name="Levy M."/>
            <person name="Boudet N."/>
            <person name="Castellano S."/>
            <person name="Anthouard V."/>
            <person name="Jubin C."/>
            <person name="Castelli V."/>
            <person name="Katinka M."/>
            <person name="Vacherie B."/>
            <person name="Biemont C."/>
            <person name="Skalli Z."/>
            <person name="Cattolico L."/>
            <person name="Poulain J."/>
            <person name="De Berardinis V."/>
            <person name="Cruaud C."/>
            <person name="Duprat S."/>
            <person name="Brottier P."/>
            <person name="Coutanceau J.-P."/>
            <person name="Gouzy J."/>
            <person name="Parra G."/>
            <person name="Lardier G."/>
            <person name="Chapple C."/>
            <person name="McKernan K.J."/>
            <person name="McEwan P."/>
            <person name="Bosak S."/>
            <person name="Kellis M."/>
            <person name="Volff J.-N."/>
            <person name="Guigo R."/>
            <person name="Zody M.C."/>
            <person name="Mesirov J."/>
            <person name="Lindblad-Toh K."/>
            <person name="Birren B."/>
            <person name="Nusbaum C."/>
            <person name="Kahn D."/>
            <person name="Robinson-Rechavi M."/>
            <person name="Laudet V."/>
            <person name="Schachter V."/>
            <person name="Quetier F."/>
            <person name="Saurin W."/>
            <person name="Scarpelli C."/>
            <person name="Wincker P."/>
            <person name="Lander E.S."/>
            <person name="Weissenbach J."/>
            <person name="Roest Crollius H."/>
        </authorList>
    </citation>
    <scope>NUCLEOTIDE SEQUENCE [LARGE SCALE GENOMIC DNA]</scope>
</reference>
<dbReference type="STRING" id="99883.ENSTNIP00000019453"/>
<dbReference type="GO" id="GO:0000978">
    <property type="term" value="F:RNA polymerase II cis-regulatory region sequence-specific DNA binding"/>
    <property type="evidence" value="ECO:0007669"/>
    <property type="project" value="TreeGrafter"/>
</dbReference>
<evidence type="ECO:0000256" key="6">
    <source>
        <dbReference type="ARBA" id="ARBA00058242"/>
    </source>
</evidence>
<comment type="similarity">
    <text evidence="2">Belongs to the bZIP family. Fos subfamily.</text>
</comment>
<evidence type="ECO:0000256" key="4">
    <source>
        <dbReference type="ARBA" id="ARBA00029563"/>
    </source>
</evidence>
<keyword evidence="11" id="KW-1185">Reference proteome</keyword>
<dbReference type="Pfam" id="PF00170">
    <property type="entry name" value="bZIP_1"/>
    <property type="match status" value="1"/>
</dbReference>
<dbReference type="PANTHER" id="PTHR23351:SF4">
    <property type="entry name" value="PROTEIN C-FOS"/>
    <property type="match status" value="1"/>
</dbReference>
<comment type="subunit">
    <text evidence="7">Heterodimer.</text>
</comment>
<dbReference type="OMA" id="CAPVMSS"/>
<evidence type="ECO:0000256" key="5">
    <source>
        <dbReference type="ARBA" id="ARBA00031103"/>
    </source>
</evidence>
<dbReference type="GeneTree" id="ENSGT00940000164930"/>
<dbReference type="SMART" id="SM00338">
    <property type="entry name" value="BRLZ"/>
    <property type="match status" value="1"/>
</dbReference>
<dbReference type="CDD" id="cd14721">
    <property type="entry name" value="bZIP_Fos"/>
    <property type="match status" value="1"/>
</dbReference>
<dbReference type="GO" id="GO:0000981">
    <property type="term" value="F:DNA-binding transcription factor activity, RNA polymerase II-specific"/>
    <property type="evidence" value="ECO:0007669"/>
    <property type="project" value="TreeGrafter"/>
</dbReference>
<evidence type="ECO:0000256" key="8">
    <source>
        <dbReference type="SAM" id="MobiDB-lite"/>
    </source>
</evidence>
<feature type="region of interest" description="Disordered" evidence="8">
    <location>
        <begin position="75"/>
        <end position="124"/>
    </location>
</feature>
<comment type="subcellular location">
    <subcellularLocation>
        <location evidence="1">Nucleus</location>
    </subcellularLocation>
</comment>
<dbReference type="InterPro" id="IPR000837">
    <property type="entry name" value="AP-1"/>
</dbReference>
<reference evidence="10" key="2">
    <citation type="submission" date="2025-08" db="UniProtKB">
        <authorList>
            <consortium name="Ensembl"/>
        </authorList>
    </citation>
    <scope>IDENTIFICATION</scope>
</reference>
<dbReference type="GO" id="GO:0005634">
    <property type="term" value="C:nucleus"/>
    <property type="evidence" value="ECO:0007669"/>
    <property type="project" value="UniProtKB-SubCell"/>
</dbReference>
<feature type="compositionally biased region" description="Basic and acidic residues" evidence="8">
    <location>
        <begin position="104"/>
        <end position="114"/>
    </location>
</feature>
<dbReference type="AlphaFoldDB" id="H3DG09"/>
<dbReference type="SUPFAM" id="SSF57959">
    <property type="entry name" value="Leucine zipper domain"/>
    <property type="match status" value="1"/>
</dbReference>
<dbReference type="PROSITE" id="PS00036">
    <property type="entry name" value="BZIP_BASIC"/>
    <property type="match status" value="1"/>
</dbReference>
<dbReference type="PANTHER" id="PTHR23351">
    <property type="entry name" value="FOS TRANSCRIPTION FACTOR-RELATED"/>
    <property type="match status" value="1"/>
</dbReference>
<evidence type="ECO:0000259" key="9">
    <source>
        <dbReference type="PROSITE" id="PS50217"/>
    </source>
</evidence>
<keyword evidence="3" id="KW-0238">DNA-binding</keyword>
<accession>H3DG09</accession>
<reference evidence="10" key="3">
    <citation type="submission" date="2025-09" db="UniProtKB">
        <authorList>
            <consortium name="Ensembl"/>
        </authorList>
    </citation>
    <scope>IDENTIFICATION</scope>
</reference>
<protein>
    <recommendedName>
        <fullName evidence="4">Protein c-Fos</fullName>
    </recommendedName>
    <alternativeName>
        <fullName evidence="5">Cellular oncogene fos</fullName>
    </alternativeName>
</protein>
<feature type="compositionally biased region" description="Low complexity" evidence="8">
    <location>
        <begin position="76"/>
        <end position="91"/>
    </location>
</feature>
<dbReference type="PROSITE" id="PS50217">
    <property type="entry name" value="BZIP"/>
    <property type="match status" value="1"/>
</dbReference>
<dbReference type="PRINTS" id="PR00042">
    <property type="entry name" value="LEUZIPPRFOS"/>
</dbReference>
<name>H3DG09_TETNG</name>
<feature type="compositionally biased region" description="Basic residues" evidence="8">
    <location>
        <begin position="92"/>
        <end position="103"/>
    </location>
</feature>
<dbReference type="InParanoid" id="H3DG09"/>
<evidence type="ECO:0000313" key="11">
    <source>
        <dbReference type="Proteomes" id="UP000007303"/>
    </source>
</evidence>
<proteinExistence type="inferred from homology"/>
<dbReference type="Proteomes" id="UP000007303">
    <property type="component" value="Unassembled WGS sequence"/>
</dbReference>
<organism evidence="10 11">
    <name type="scientific">Tetraodon nigroviridis</name>
    <name type="common">Spotted green pufferfish</name>
    <name type="synonym">Chelonodon nigroviridis</name>
    <dbReference type="NCBI Taxonomy" id="99883"/>
    <lineage>
        <taxon>Eukaryota</taxon>
        <taxon>Metazoa</taxon>
        <taxon>Chordata</taxon>
        <taxon>Craniata</taxon>
        <taxon>Vertebrata</taxon>
        <taxon>Euteleostomi</taxon>
        <taxon>Actinopterygii</taxon>
        <taxon>Neopterygii</taxon>
        <taxon>Teleostei</taxon>
        <taxon>Neoteleostei</taxon>
        <taxon>Acanthomorphata</taxon>
        <taxon>Eupercaria</taxon>
        <taxon>Tetraodontiformes</taxon>
        <taxon>Tetradontoidea</taxon>
        <taxon>Tetraodontidae</taxon>
        <taxon>Tetraodon</taxon>
    </lineage>
</organism>
<evidence type="ECO:0000256" key="2">
    <source>
        <dbReference type="ARBA" id="ARBA00007619"/>
    </source>
</evidence>
<evidence type="ECO:0000256" key="3">
    <source>
        <dbReference type="ARBA" id="ARBA00023125"/>
    </source>
</evidence>
<evidence type="ECO:0000256" key="1">
    <source>
        <dbReference type="ARBA" id="ARBA00004123"/>
    </source>
</evidence>
<dbReference type="Ensembl" id="ENSTNIT00000019683.1">
    <property type="protein sequence ID" value="ENSTNIP00000019453.1"/>
    <property type="gene ID" value="ENSTNIG00000016356.1"/>
</dbReference>
<feature type="domain" description="BZIP" evidence="9">
    <location>
        <begin position="111"/>
        <end position="174"/>
    </location>
</feature>
<sequence length="369" mass="39460">MHPDSSAESESSSSCTASPGGDTPGRSQQPPPDSLSSSVDSTKDVGVDAFVPTVTVISSSQDLRWMVQPAVITAVSASSARQKSKSQTAAAHKAKPCNRKGHKEKPSKEEEEKRRVRRERNKIAAAKCRNRRRELIDTLQAETDQLEDEKSALQVEIDELLKEKERLEHVLAFHRPSCKLRDGEGDDEEGGEGASAMLQEAAASSPLLSILENGKSPESSTAGGEALTGQDLDSVSCVPAAAILGNSNILLCSSAEDNDLEDLKDDDLEDLVPSLEMAETSELAAPVPDIDLGGPFCFSDWETLYKSVSNDLDSLCAPVMSSSPTCSNYRTVFSFNYSEIESLAEIPKGSSGVSEVAKDNLNSPTLLAL</sequence>
<dbReference type="InterPro" id="IPR004827">
    <property type="entry name" value="bZIP"/>
</dbReference>
<feature type="compositionally biased region" description="Low complexity" evidence="8">
    <location>
        <begin position="1"/>
        <end position="18"/>
    </location>
</feature>
<evidence type="ECO:0000256" key="7">
    <source>
        <dbReference type="ARBA" id="ARBA00061721"/>
    </source>
</evidence>
<dbReference type="InterPro" id="IPR046347">
    <property type="entry name" value="bZIP_sf"/>
</dbReference>
<dbReference type="Gene3D" id="1.20.5.170">
    <property type="match status" value="1"/>
</dbReference>
<evidence type="ECO:0000313" key="10">
    <source>
        <dbReference type="Ensembl" id="ENSTNIP00000019453.1"/>
    </source>
</evidence>